<dbReference type="PROSITE" id="PS00237">
    <property type="entry name" value="G_PROTEIN_RECEP_F1_1"/>
    <property type="match status" value="1"/>
</dbReference>
<name>A0A401QGF7_SCYTO</name>
<dbReference type="GO" id="GO:0001604">
    <property type="term" value="F:urotensin II receptor activity"/>
    <property type="evidence" value="ECO:0007669"/>
    <property type="project" value="InterPro"/>
</dbReference>
<keyword evidence="5 14" id="KW-1133">Transmembrane helix</keyword>
<dbReference type="PROSITE" id="PS50262">
    <property type="entry name" value="G_PROTEIN_RECEP_F1_2"/>
    <property type="match status" value="1"/>
</dbReference>
<evidence type="ECO:0000259" key="15">
    <source>
        <dbReference type="PROSITE" id="PS50262"/>
    </source>
</evidence>
<sequence length="356" mass="39523">MEAINASGFVVNSSEAHPQSGEGLAVPAFIGGVLSLMCLAGVAGNAYTLVLMCRSLRSSASMYVHVVNLALADLLYLSTVPFIVYNSLVKDWAFGEVGCRALLALDLLTMHASIFTLALMSCERHAAVTRPLQAATGRARAPRRLLAALVWLLSFCLTLPMMVSIQLEVRELEEGAPRRLCTPGWSEEDNRLYLTLLFGTSFLGPGLLIGYLYAGLARAYWRAQTRAPIRRSPKLRVVTLVFAIVLTYWACFLPFWVWQLFLLYTPSFQLSFRAQSRINELVTCLTYGNSCVNPFLYTLLTRNYRQYLRGRQRATQPPYCHRTAPGATFRKAEAAVPNPERRRSNPSPGLSGDATL</sequence>
<evidence type="ECO:0000256" key="11">
    <source>
        <dbReference type="ARBA" id="ARBA00032764"/>
    </source>
</evidence>
<feature type="domain" description="G-protein coupled receptors family 1 profile" evidence="15">
    <location>
        <begin position="44"/>
        <end position="297"/>
    </location>
</feature>
<comment type="caution">
    <text evidence="16">The sequence shown here is derived from an EMBL/GenBank/DDBJ whole genome shotgun (WGS) entry which is preliminary data.</text>
</comment>
<feature type="transmembrane region" description="Helical" evidence="14">
    <location>
        <begin position="101"/>
        <end position="120"/>
    </location>
</feature>
<keyword evidence="9 12" id="KW-0807">Transducer</keyword>
<organism evidence="16 17">
    <name type="scientific">Scyliorhinus torazame</name>
    <name type="common">Cloudy catshark</name>
    <name type="synonym">Catulus torazame</name>
    <dbReference type="NCBI Taxonomy" id="75743"/>
    <lineage>
        <taxon>Eukaryota</taxon>
        <taxon>Metazoa</taxon>
        <taxon>Chordata</taxon>
        <taxon>Craniata</taxon>
        <taxon>Vertebrata</taxon>
        <taxon>Chondrichthyes</taxon>
        <taxon>Elasmobranchii</taxon>
        <taxon>Galeomorphii</taxon>
        <taxon>Galeoidea</taxon>
        <taxon>Carcharhiniformes</taxon>
        <taxon>Scyliorhinidae</taxon>
        <taxon>Scyliorhinus</taxon>
    </lineage>
</organism>
<dbReference type="InterPro" id="IPR000670">
    <property type="entry name" value="Urot_II_rcpt"/>
</dbReference>
<dbReference type="STRING" id="75743.A0A401QGF7"/>
<keyword evidence="7 14" id="KW-0472">Membrane</keyword>
<feature type="transmembrane region" description="Helical" evidence="14">
    <location>
        <begin position="62"/>
        <end position="85"/>
    </location>
</feature>
<feature type="transmembrane region" description="Helical" evidence="14">
    <location>
        <begin position="235"/>
        <end position="258"/>
    </location>
</feature>
<comment type="similarity">
    <text evidence="12">Belongs to the G-protein coupled receptor 1 family.</text>
</comment>
<evidence type="ECO:0000256" key="5">
    <source>
        <dbReference type="ARBA" id="ARBA00022989"/>
    </source>
</evidence>
<feature type="region of interest" description="Disordered" evidence="13">
    <location>
        <begin position="332"/>
        <end position="356"/>
    </location>
</feature>
<dbReference type="EMBL" id="BFAA01068905">
    <property type="protein sequence ID" value="GCB84464.1"/>
    <property type="molecule type" value="Genomic_DNA"/>
</dbReference>
<evidence type="ECO:0000256" key="14">
    <source>
        <dbReference type="SAM" id="Phobius"/>
    </source>
</evidence>
<evidence type="ECO:0000256" key="9">
    <source>
        <dbReference type="ARBA" id="ARBA00023224"/>
    </source>
</evidence>
<keyword evidence="17" id="KW-1185">Reference proteome</keyword>
<feature type="transmembrane region" description="Helical" evidence="14">
    <location>
        <begin position="192"/>
        <end position="214"/>
    </location>
</feature>
<dbReference type="Gene3D" id="1.20.1070.10">
    <property type="entry name" value="Rhodopsin 7-helix transmembrane proteins"/>
    <property type="match status" value="1"/>
</dbReference>
<keyword evidence="4 12" id="KW-0812">Transmembrane</keyword>
<dbReference type="PANTHER" id="PTHR24230:SF53">
    <property type="entry name" value="UROTENSIN-2 RECEPTOR"/>
    <property type="match status" value="1"/>
</dbReference>
<keyword evidence="3" id="KW-1003">Cell membrane</keyword>
<dbReference type="CDD" id="cd14999">
    <property type="entry name" value="7tmA_UII-R"/>
    <property type="match status" value="1"/>
</dbReference>
<dbReference type="PANTHER" id="PTHR24230">
    <property type="entry name" value="G-PROTEIN COUPLED RECEPTOR"/>
    <property type="match status" value="1"/>
</dbReference>
<evidence type="ECO:0000313" key="16">
    <source>
        <dbReference type="EMBL" id="GCB84464.1"/>
    </source>
</evidence>
<dbReference type="OrthoDB" id="6076970at2759"/>
<evidence type="ECO:0000313" key="17">
    <source>
        <dbReference type="Proteomes" id="UP000288216"/>
    </source>
</evidence>
<dbReference type="GO" id="GO:0007218">
    <property type="term" value="P:neuropeptide signaling pathway"/>
    <property type="evidence" value="ECO:0007669"/>
    <property type="project" value="TreeGrafter"/>
</dbReference>
<evidence type="ECO:0000256" key="10">
    <source>
        <dbReference type="ARBA" id="ARBA00025579"/>
    </source>
</evidence>
<evidence type="ECO:0000256" key="13">
    <source>
        <dbReference type="SAM" id="MobiDB-lite"/>
    </source>
</evidence>
<keyword evidence="8 12" id="KW-0675">Receptor</keyword>
<gene>
    <name evidence="16" type="ORF">scyTo_0025042</name>
</gene>
<dbReference type="SUPFAM" id="SSF81321">
    <property type="entry name" value="Family A G protein-coupled receptor-like"/>
    <property type="match status" value="1"/>
</dbReference>
<evidence type="ECO:0000256" key="2">
    <source>
        <dbReference type="ARBA" id="ARBA00014302"/>
    </source>
</evidence>
<comment type="subcellular location">
    <subcellularLocation>
        <location evidence="1">Cell membrane</location>
        <topology evidence="1">Multi-pass membrane protein</topology>
    </subcellularLocation>
</comment>
<evidence type="ECO:0000256" key="3">
    <source>
        <dbReference type="ARBA" id="ARBA00022475"/>
    </source>
</evidence>
<evidence type="ECO:0000256" key="12">
    <source>
        <dbReference type="RuleBase" id="RU000688"/>
    </source>
</evidence>
<keyword evidence="6 12" id="KW-0297">G-protein coupled receptor</keyword>
<dbReference type="GO" id="GO:0008217">
    <property type="term" value="P:regulation of blood pressure"/>
    <property type="evidence" value="ECO:0007669"/>
    <property type="project" value="InterPro"/>
</dbReference>
<feature type="transmembrane region" description="Helical" evidence="14">
    <location>
        <begin position="278"/>
        <end position="300"/>
    </location>
</feature>
<accession>A0A401QGF7</accession>
<comment type="function">
    <text evidence="10">High affinity receptor for urotensin-2 and urotensin-2B. The activity of this receptor is mediated by a G-protein that activate a phosphatidylinositol-calcium second messenger system.</text>
</comment>
<evidence type="ECO:0000256" key="1">
    <source>
        <dbReference type="ARBA" id="ARBA00004651"/>
    </source>
</evidence>
<dbReference type="AlphaFoldDB" id="A0A401QGF7"/>
<evidence type="ECO:0000256" key="4">
    <source>
        <dbReference type="ARBA" id="ARBA00022692"/>
    </source>
</evidence>
<dbReference type="InterPro" id="IPR017452">
    <property type="entry name" value="GPCR_Rhodpsn_7TM"/>
</dbReference>
<dbReference type="InterPro" id="IPR000276">
    <property type="entry name" value="GPCR_Rhodpsn"/>
</dbReference>
<feature type="transmembrane region" description="Helical" evidence="14">
    <location>
        <begin position="28"/>
        <end position="50"/>
    </location>
</feature>
<proteinExistence type="inferred from homology"/>
<reference evidence="16 17" key="1">
    <citation type="journal article" date="2018" name="Nat. Ecol. Evol.">
        <title>Shark genomes provide insights into elasmobranch evolution and the origin of vertebrates.</title>
        <authorList>
            <person name="Hara Y"/>
            <person name="Yamaguchi K"/>
            <person name="Onimaru K"/>
            <person name="Kadota M"/>
            <person name="Koyanagi M"/>
            <person name="Keeley SD"/>
            <person name="Tatsumi K"/>
            <person name="Tanaka K"/>
            <person name="Motone F"/>
            <person name="Kageyama Y"/>
            <person name="Nozu R"/>
            <person name="Adachi N"/>
            <person name="Nishimura O"/>
            <person name="Nakagawa R"/>
            <person name="Tanegashima C"/>
            <person name="Kiyatake I"/>
            <person name="Matsumoto R"/>
            <person name="Murakumo K"/>
            <person name="Nishida K"/>
            <person name="Terakita A"/>
            <person name="Kuratani S"/>
            <person name="Sato K"/>
            <person name="Hyodo S Kuraku.S."/>
        </authorList>
    </citation>
    <scope>NUCLEOTIDE SEQUENCE [LARGE SCALE GENOMIC DNA]</scope>
</reference>
<dbReference type="GO" id="GO:0097746">
    <property type="term" value="P:blood vessel diameter maintenance"/>
    <property type="evidence" value="ECO:0007669"/>
    <property type="project" value="InterPro"/>
</dbReference>
<dbReference type="Proteomes" id="UP000288216">
    <property type="component" value="Unassembled WGS sequence"/>
</dbReference>
<feature type="transmembrane region" description="Helical" evidence="14">
    <location>
        <begin position="145"/>
        <end position="167"/>
    </location>
</feature>
<dbReference type="PRINTS" id="PR00647">
    <property type="entry name" value="UROTENSIN2R"/>
</dbReference>
<evidence type="ECO:0000256" key="6">
    <source>
        <dbReference type="ARBA" id="ARBA00023040"/>
    </source>
</evidence>
<protein>
    <recommendedName>
        <fullName evidence="2">Urotensin-2 receptor</fullName>
    </recommendedName>
    <alternativeName>
        <fullName evidence="11">Urotensin II receptor</fullName>
    </alternativeName>
</protein>
<evidence type="ECO:0000256" key="8">
    <source>
        <dbReference type="ARBA" id="ARBA00023170"/>
    </source>
</evidence>
<evidence type="ECO:0000256" key="7">
    <source>
        <dbReference type="ARBA" id="ARBA00023136"/>
    </source>
</evidence>
<dbReference type="GO" id="GO:0005886">
    <property type="term" value="C:plasma membrane"/>
    <property type="evidence" value="ECO:0007669"/>
    <property type="project" value="UniProtKB-SubCell"/>
</dbReference>
<dbReference type="PRINTS" id="PR00237">
    <property type="entry name" value="GPCRRHODOPSN"/>
</dbReference>
<dbReference type="Pfam" id="PF00001">
    <property type="entry name" value="7tm_1"/>
    <property type="match status" value="1"/>
</dbReference>